<dbReference type="GO" id="GO:0006508">
    <property type="term" value="P:proteolysis"/>
    <property type="evidence" value="ECO:0007669"/>
    <property type="project" value="UniProtKB-KW"/>
</dbReference>
<dbReference type="GO" id="GO:0004177">
    <property type="term" value="F:aminopeptidase activity"/>
    <property type="evidence" value="ECO:0007669"/>
    <property type="project" value="UniProtKB-KW"/>
</dbReference>
<dbReference type="Gene3D" id="2.30.250.10">
    <property type="entry name" value="Aminopeptidase i, Domain 2"/>
    <property type="match status" value="1"/>
</dbReference>
<sequence length="470" mass="52262">MKKEEAKKLSEQLVYKRKNLWLSLEGENVFAYAKEYMKFIDRAKTERLAVDFLVEYLVERGFKPLESLDRVEKGERVYITRDGKSLVAAVLGENLAEGIDMVTAHLDAPRLDLKPYPLVEDSELAILKTHYYGGVKKYQWLNIPLAFVGTVVKKDGTVIDVSIGLDSGDPVFVISDLLPHLDGREGDFRKVFQGKDLNALSASIPATEPGEIENPVKLTFLKLLNEKYGMVEEDFYSADFQLVPAFEARDIGLDRSMIGAYAHDDRVCSYTALTALADLVESAVPSRTTMVLLFDREEIGSEGVTGAKSRFWVTFIERLLNLSMIDEMYSIDFLLERSRMLSGDVAAAFDPTFKDVYDPVNTAKLGYGIAISKYTGSRGKSATSEASAEFVGKVRALFNRKGIHWQNAMLGEVDKGGGGTVAKFFAEKGVTVLDAGVPVLGMHSPYEIISKADLYETYRAYKAFLEGDDV</sequence>
<dbReference type="KEGG" id="minf:MESINF_2424"/>
<evidence type="ECO:0000256" key="6">
    <source>
        <dbReference type="ARBA" id="ARBA00022801"/>
    </source>
</evidence>
<dbReference type="Pfam" id="PF02127">
    <property type="entry name" value="Peptidase_M18"/>
    <property type="match status" value="1"/>
</dbReference>
<dbReference type="NCBIfam" id="NF002600">
    <property type="entry name" value="PRK02256.1"/>
    <property type="match status" value="1"/>
</dbReference>
<evidence type="ECO:0000256" key="8">
    <source>
        <dbReference type="ARBA" id="ARBA00023049"/>
    </source>
</evidence>
<accession>A0A7Z7LGU1</accession>
<dbReference type="PRINTS" id="PR00932">
    <property type="entry name" value="AMINO1PTASE"/>
</dbReference>
<keyword evidence="12" id="KW-1185">Reference proteome</keyword>
<proteinExistence type="inferred from homology"/>
<dbReference type="PANTHER" id="PTHR28570">
    <property type="entry name" value="ASPARTYL AMINOPEPTIDASE"/>
    <property type="match status" value="1"/>
</dbReference>
<dbReference type="RefSeq" id="WP_169700001.1">
    <property type="nucleotide sequence ID" value="NZ_LS974202.1"/>
</dbReference>
<evidence type="ECO:0000256" key="2">
    <source>
        <dbReference type="ARBA" id="ARBA00008290"/>
    </source>
</evidence>
<dbReference type="Gene3D" id="3.40.630.10">
    <property type="entry name" value="Zn peptidases"/>
    <property type="match status" value="1"/>
</dbReference>
<evidence type="ECO:0000256" key="10">
    <source>
        <dbReference type="RuleBase" id="RU004387"/>
    </source>
</evidence>
<keyword evidence="8 9" id="KW-0482">Metalloprotease</keyword>
<dbReference type="GO" id="GO:0008237">
    <property type="term" value="F:metallopeptidase activity"/>
    <property type="evidence" value="ECO:0007669"/>
    <property type="project" value="UniProtKB-KW"/>
</dbReference>
<evidence type="ECO:0000256" key="7">
    <source>
        <dbReference type="ARBA" id="ARBA00022833"/>
    </source>
</evidence>
<organism evidence="11 12">
    <name type="scientific">Mesotoga infera</name>
    <dbReference type="NCBI Taxonomy" id="1236046"/>
    <lineage>
        <taxon>Bacteria</taxon>
        <taxon>Thermotogati</taxon>
        <taxon>Thermotogota</taxon>
        <taxon>Thermotogae</taxon>
        <taxon>Kosmotogales</taxon>
        <taxon>Kosmotogaceae</taxon>
        <taxon>Mesotoga</taxon>
    </lineage>
</organism>
<dbReference type="Proteomes" id="UP000250796">
    <property type="component" value="Chromosome MESINF"/>
</dbReference>
<comment type="similarity">
    <text evidence="2 9">Belongs to the peptidase M18 family.</text>
</comment>
<keyword evidence="3 9" id="KW-0031">Aminopeptidase</keyword>
<protein>
    <recommendedName>
        <fullName evidence="10">M18 family aminopeptidase</fullName>
        <ecNumber evidence="10">3.4.11.-</ecNumber>
    </recommendedName>
</protein>
<dbReference type="EC" id="3.4.11.-" evidence="10"/>
<dbReference type="PANTHER" id="PTHR28570:SF2">
    <property type="entry name" value="M18 FAMILY AMINOPEPTIDASE 1-RELATED"/>
    <property type="match status" value="1"/>
</dbReference>
<reference evidence="11 12" key="1">
    <citation type="submission" date="2017-01" db="EMBL/GenBank/DDBJ databases">
        <authorList>
            <person name="Erauso G."/>
        </authorList>
    </citation>
    <scope>NUCLEOTIDE SEQUENCE [LARGE SCALE GENOMIC DNA]</scope>
    <source>
        <strain evidence="11">MESINF1</strain>
    </source>
</reference>
<dbReference type="SUPFAM" id="SSF101821">
    <property type="entry name" value="Aminopeptidase/glucanase lid domain"/>
    <property type="match status" value="1"/>
</dbReference>
<dbReference type="GO" id="GO:0005737">
    <property type="term" value="C:cytoplasm"/>
    <property type="evidence" value="ECO:0007669"/>
    <property type="project" value="UniProtKB-ARBA"/>
</dbReference>
<dbReference type="EMBL" id="LS974202">
    <property type="protein sequence ID" value="SSC13864.1"/>
    <property type="molecule type" value="Genomic_DNA"/>
</dbReference>
<dbReference type="GO" id="GO:0008270">
    <property type="term" value="F:zinc ion binding"/>
    <property type="evidence" value="ECO:0007669"/>
    <property type="project" value="InterPro"/>
</dbReference>
<dbReference type="AlphaFoldDB" id="A0A7Z7LGU1"/>
<keyword evidence="6 9" id="KW-0378">Hydrolase</keyword>
<evidence type="ECO:0000256" key="3">
    <source>
        <dbReference type="ARBA" id="ARBA00022438"/>
    </source>
</evidence>
<keyword evidence="5 9" id="KW-0479">Metal-binding</keyword>
<evidence type="ECO:0000256" key="1">
    <source>
        <dbReference type="ARBA" id="ARBA00001947"/>
    </source>
</evidence>
<evidence type="ECO:0000313" key="11">
    <source>
        <dbReference type="EMBL" id="SSC13864.1"/>
    </source>
</evidence>
<evidence type="ECO:0000256" key="4">
    <source>
        <dbReference type="ARBA" id="ARBA00022670"/>
    </source>
</evidence>
<keyword evidence="4 9" id="KW-0645">Protease</keyword>
<dbReference type="SUPFAM" id="SSF53187">
    <property type="entry name" value="Zn-dependent exopeptidases"/>
    <property type="match status" value="1"/>
</dbReference>
<evidence type="ECO:0000256" key="9">
    <source>
        <dbReference type="RuleBase" id="RU004386"/>
    </source>
</evidence>
<name>A0A7Z7LGU1_9BACT</name>
<evidence type="ECO:0000256" key="5">
    <source>
        <dbReference type="ARBA" id="ARBA00022723"/>
    </source>
</evidence>
<keyword evidence="7 9" id="KW-0862">Zinc</keyword>
<gene>
    <name evidence="11" type="primary">apeA</name>
    <name evidence="11" type="ORF">MESINF_2424</name>
</gene>
<evidence type="ECO:0000313" key="12">
    <source>
        <dbReference type="Proteomes" id="UP000250796"/>
    </source>
</evidence>
<comment type="cofactor">
    <cofactor evidence="1 10">
        <name>Zn(2+)</name>
        <dbReference type="ChEBI" id="CHEBI:29105"/>
    </cofactor>
</comment>
<dbReference type="InterPro" id="IPR023358">
    <property type="entry name" value="Peptidase_M18_dom2"/>
</dbReference>
<dbReference type="InterPro" id="IPR001948">
    <property type="entry name" value="Peptidase_M18"/>
</dbReference>